<evidence type="ECO:0000313" key="3">
    <source>
        <dbReference type="EMBL" id="KHN82638.1"/>
    </source>
</evidence>
<protein>
    <submittedName>
        <fullName evidence="3">Uncharacterized protein</fullName>
    </submittedName>
</protein>
<organism evidence="3 4">
    <name type="scientific">Toxocara canis</name>
    <name type="common">Canine roundworm</name>
    <dbReference type="NCBI Taxonomy" id="6265"/>
    <lineage>
        <taxon>Eukaryota</taxon>
        <taxon>Metazoa</taxon>
        <taxon>Ecdysozoa</taxon>
        <taxon>Nematoda</taxon>
        <taxon>Chromadorea</taxon>
        <taxon>Rhabditida</taxon>
        <taxon>Spirurina</taxon>
        <taxon>Ascaridomorpha</taxon>
        <taxon>Ascaridoidea</taxon>
        <taxon>Toxocaridae</taxon>
        <taxon>Toxocara</taxon>
    </lineage>
</organism>
<feature type="compositionally biased region" description="Low complexity" evidence="1">
    <location>
        <begin position="24"/>
        <end position="69"/>
    </location>
</feature>
<dbReference type="EMBL" id="JPKZ01001320">
    <property type="protein sequence ID" value="KHN82638.1"/>
    <property type="molecule type" value="Genomic_DNA"/>
</dbReference>
<evidence type="ECO:0000256" key="2">
    <source>
        <dbReference type="SAM" id="SignalP"/>
    </source>
</evidence>
<feature type="chain" id="PRO_5002096233" evidence="2">
    <location>
        <begin position="25"/>
        <end position="104"/>
    </location>
</feature>
<name>A0A0B2VM14_TOXCA</name>
<evidence type="ECO:0000313" key="4">
    <source>
        <dbReference type="Proteomes" id="UP000031036"/>
    </source>
</evidence>
<proteinExistence type="predicted"/>
<dbReference type="AlphaFoldDB" id="A0A0B2VM14"/>
<feature type="signal peptide" evidence="2">
    <location>
        <begin position="1"/>
        <end position="24"/>
    </location>
</feature>
<reference evidence="3 4" key="1">
    <citation type="submission" date="2014-11" db="EMBL/GenBank/DDBJ databases">
        <title>Genetic blueprint of the zoonotic pathogen Toxocara canis.</title>
        <authorList>
            <person name="Zhu X.-Q."/>
            <person name="Korhonen P.K."/>
            <person name="Cai H."/>
            <person name="Young N.D."/>
            <person name="Nejsum P."/>
            <person name="von Samson-Himmelstjerna G."/>
            <person name="Boag P.R."/>
            <person name="Tan P."/>
            <person name="Li Q."/>
            <person name="Min J."/>
            <person name="Yang Y."/>
            <person name="Wang X."/>
            <person name="Fang X."/>
            <person name="Hall R.S."/>
            <person name="Hofmann A."/>
            <person name="Sternberg P.W."/>
            <person name="Jex A.R."/>
            <person name="Gasser R.B."/>
        </authorList>
    </citation>
    <scope>NUCLEOTIDE SEQUENCE [LARGE SCALE GENOMIC DNA]</scope>
    <source>
        <strain evidence="3">PN_DK_2014</strain>
    </source>
</reference>
<gene>
    <name evidence="3" type="ORF">Tcan_10400</name>
</gene>
<sequence>MTCFITSIGALLLIFICLAESTQSSNSQSSLNGRWTGSATSSWSSSAKGAFVGSSASGFGAHSKASASFRKQNEPQGNVDTEVTNSEESNKPKMIRFTGWIERD</sequence>
<feature type="compositionally biased region" description="Polar residues" evidence="1">
    <location>
        <begin position="74"/>
        <end position="87"/>
    </location>
</feature>
<evidence type="ECO:0000256" key="1">
    <source>
        <dbReference type="SAM" id="MobiDB-lite"/>
    </source>
</evidence>
<dbReference type="Proteomes" id="UP000031036">
    <property type="component" value="Unassembled WGS sequence"/>
</dbReference>
<keyword evidence="4" id="KW-1185">Reference proteome</keyword>
<feature type="region of interest" description="Disordered" evidence="1">
    <location>
        <begin position="24"/>
        <end position="91"/>
    </location>
</feature>
<comment type="caution">
    <text evidence="3">The sequence shown here is derived from an EMBL/GenBank/DDBJ whole genome shotgun (WGS) entry which is preliminary data.</text>
</comment>
<accession>A0A0B2VM14</accession>
<keyword evidence="2" id="KW-0732">Signal</keyword>